<proteinExistence type="predicted"/>
<keyword evidence="1" id="KW-0812">Transmembrane</keyword>
<dbReference type="Proteomes" id="UP001151760">
    <property type="component" value="Unassembled WGS sequence"/>
</dbReference>
<feature type="transmembrane region" description="Helical" evidence="1">
    <location>
        <begin position="49"/>
        <end position="65"/>
    </location>
</feature>
<keyword evidence="3" id="KW-1185">Reference proteome</keyword>
<protein>
    <submittedName>
        <fullName evidence="2">Uncharacterized protein</fullName>
    </submittedName>
</protein>
<evidence type="ECO:0000313" key="2">
    <source>
        <dbReference type="EMBL" id="GJT04347.1"/>
    </source>
</evidence>
<reference evidence="2" key="2">
    <citation type="submission" date="2022-01" db="EMBL/GenBank/DDBJ databases">
        <authorList>
            <person name="Yamashiro T."/>
            <person name="Shiraishi A."/>
            <person name="Satake H."/>
            <person name="Nakayama K."/>
        </authorList>
    </citation>
    <scope>NUCLEOTIDE SEQUENCE</scope>
</reference>
<gene>
    <name evidence="2" type="ORF">Tco_0838809</name>
</gene>
<comment type="caution">
    <text evidence="2">The sequence shown here is derived from an EMBL/GenBank/DDBJ whole genome shotgun (WGS) entry which is preliminary data.</text>
</comment>
<feature type="transmembrane region" description="Helical" evidence="1">
    <location>
        <begin position="77"/>
        <end position="103"/>
    </location>
</feature>
<keyword evidence="1" id="KW-0472">Membrane</keyword>
<accession>A0ABQ5AS27</accession>
<keyword evidence="1" id="KW-1133">Transmembrane helix</keyword>
<reference evidence="2" key="1">
    <citation type="journal article" date="2022" name="Int. J. Mol. Sci.">
        <title>Draft Genome of Tanacetum Coccineum: Genomic Comparison of Closely Related Tanacetum-Family Plants.</title>
        <authorList>
            <person name="Yamashiro T."/>
            <person name="Shiraishi A."/>
            <person name="Nakayama K."/>
            <person name="Satake H."/>
        </authorList>
    </citation>
    <scope>NUCLEOTIDE SEQUENCE</scope>
</reference>
<dbReference type="EMBL" id="BQNB010012503">
    <property type="protein sequence ID" value="GJT04347.1"/>
    <property type="molecule type" value="Genomic_DNA"/>
</dbReference>
<name>A0ABQ5AS27_9ASTR</name>
<feature type="non-terminal residue" evidence="2">
    <location>
        <position position="1"/>
    </location>
</feature>
<evidence type="ECO:0000256" key="1">
    <source>
        <dbReference type="SAM" id="Phobius"/>
    </source>
</evidence>
<organism evidence="2 3">
    <name type="scientific">Tanacetum coccineum</name>
    <dbReference type="NCBI Taxonomy" id="301880"/>
    <lineage>
        <taxon>Eukaryota</taxon>
        <taxon>Viridiplantae</taxon>
        <taxon>Streptophyta</taxon>
        <taxon>Embryophyta</taxon>
        <taxon>Tracheophyta</taxon>
        <taxon>Spermatophyta</taxon>
        <taxon>Magnoliopsida</taxon>
        <taxon>eudicotyledons</taxon>
        <taxon>Gunneridae</taxon>
        <taxon>Pentapetalae</taxon>
        <taxon>asterids</taxon>
        <taxon>campanulids</taxon>
        <taxon>Asterales</taxon>
        <taxon>Asteraceae</taxon>
        <taxon>Asteroideae</taxon>
        <taxon>Anthemideae</taxon>
        <taxon>Anthemidinae</taxon>
        <taxon>Tanacetum</taxon>
    </lineage>
</organism>
<sequence>AAGFLPVLKFIDSSRFVQNRDTQQTIEAIAHDLPYIVERVHEKRGTGKVRWLLLVVTIGPGYSYVATSSFHVPAGCFVVPTGLFTVSSASLVRFCLFMLLVLFDIGPHTPLGLEQ</sequence>
<evidence type="ECO:0000313" key="3">
    <source>
        <dbReference type="Proteomes" id="UP001151760"/>
    </source>
</evidence>